<dbReference type="AlphaFoldDB" id="A0A7Z0TBJ5"/>
<evidence type="ECO:0000256" key="2">
    <source>
        <dbReference type="ARBA" id="ARBA00013090"/>
    </source>
</evidence>
<dbReference type="GO" id="GO:0008360">
    <property type="term" value="P:regulation of cell shape"/>
    <property type="evidence" value="ECO:0007669"/>
    <property type="project" value="UniProtKB-KW"/>
</dbReference>
<comment type="caution">
    <text evidence="8">The sequence shown here is derived from an EMBL/GenBank/DDBJ whole genome shotgun (WGS) entry which is preliminary data.</text>
</comment>
<feature type="active site" description="Proton donor/acceptor" evidence="7">
    <location>
        <position position="70"/>
    </location>
</feature>
<sequence length="256" mass="28854">MSIGIFDSGMGGITVLNEIRKKYPEIDIHFYADTARLPYGEKTKEEILRYSEEIVEFLLKKNVELIVIACNTATSLALDEIKNKIDTNIIGVIEAGVNGVINLKSKNVGLIATTATVKSNKYEKVLKNIDENISLYTQPCPLFVTTIESGEIKGENIDKLINQYVNNISKNIDTLILGCTHYSIIKSSIKNIYNNLNIVDPSVEIINIIEKRNLIKNKHENSSTNYYVSGEKQQFKNNLKKIFSIETDNIFEIKGE</sequence>
<evidence type="ECO:0000256" key="1">
    <source>
        <dbReference type="ARBA" id="ARBA00001602"/>
    </source>
</evidence>
<dbReference type="RefSeq" id="WP_082762529.1">
    <property type="nucleotide sequence ID" value="NZ_CBCRWS010000003.1"/>
</dbReference>
<dbReference type="UniPathway" id="UPA00219"/>
<protein>
    <recommendedName>
        <fullName evidence="2 7">Glutamate racemase</fullName>
        <ecNumber evidence="2 7">5.1.1.3</ecNumber>
    </recommendedName>
</protein>
<dbReference type="Pfam" id="PF01177">
    <property type="entry name" value="Asp_Glu_race"/>
    <property type="match status" value="1"/>
</dbReference>
<evidence type="ECO:0000256" key="6">
    <source>
        <dbReference type="ARBA" id="ARBA00023316"/>
    </source>
</evidence>
<evidence type="ECO:0000313" key="8">
    <source>
        <dbReference type="EMBL" id="NYV27428.1"/>
    </source>
</evidence>
<comment type="catalytic activity">
    <reaction evidence="1 7">
        <text>L-glutamate = D-glutamate</text>
        <dbReference type="Rhea" id="RHEA:12813"/>
        <dbReference type="ChEBI" id="CHEBI:29985"/>
        <dbReference type="ChEBI" id="CHEBI:29986"/>
        <dbReference type="EC" id="5.1.1.3"/>
    </reaction>
</comment>
<proteinExistence type="inferred from homology"/>
<dbReference type="InterPro" id="IPR018187">
    <property type="entry name" value="Asp/Glu_racemase_AS_1"/>
</dbReference>
<dbReference type="EMBL" id="JABMKT010000003">
    <property type="protein sequence ID" value="NYV27428.1"/>
    <property type="molecule type" value="Genomic_DNA"/>
</dbReference>
<comment type="function">
    <text evidence="7">Provides the (R)-glutamate required for cell wall biosynthesis.</text>
</comment>
<evidence type="ECO:0000313" key="9">
    <source>
        <dbReference type="Proteomes" id="UP000526184"/>
    </source>
</evidence>
<name>A0A7Z0TBJ5_9FUSO</name>
<dbReference type="NCBIfam" id="TIGR00067">
    <property type="entry name" value="glut_race"/>
    <property type="match status" value="1"/>
</dbReference>
<dbReference type="InterPro" id="IPR001920">
    <property type="entry name" value="Asp/Glu_race"/>
</dbReference>
<dbReference type="SUPFAM" id="SSF53681">
    <property type="entry name" value="Aspartate/glutamate racemase"/>
    <property type="match status" value="2"/>
</dbReference>
<gene>
    <name evidence="7 8" type="primary">murI</name>
    <name evidence="8" type="ORF">HP397_01120</name>
</gene>
<feature type="active site" description="Proton donor/acceptor" evidence="7">
    <location>
        <position position="179"/>
    </location>
</feature>
<dbReference type="EC" id="5.1.1.3" evidence="2 7"/>
<dbReference type="Gene3D" id="3.40.50.1860">
    <property type="match status" value="2"/>
</dbReference>
<evidence type="ECO:0000256" key="3">
    <source>
        <dbReference type="ARBA" id="ARBA00022960"/>
    </source>
</evidence>
<dbReference type="HAMAP" id="MF_00258">
    <property type="entry name" value="Glu_racemase"/>
    <property type="match status" value="1"/>
</dbReference>
<comment type="similarity">
    <text evidence="7">Belongs to the aspartate/glutamate racemases family.</text>
</comment>
<keyword evidence="6 7" id="KW-0961">Cell wall biogenesis/degradation</keyword>
<feature type="binding site" evidence="7">
    <location>
        <begin position="180"/>
        <end position="181"/>
    </location>
    <ligand>
        <name>substrate</name>
    </ligand>
</feature>
<dbReference type="PANTHER" id="PTHR21198:SF2">
    <property type="entry name" value="GLUTAMATE RACEMASE"/>
    <property type="match status" value="1"/>
</dbReference>
<keyword evidence="4 7" id="KW-0573">Peptidoglycan synthesis</keyword>
<dbReference type="GO" id="GO:0071555">
    <property type="term" value="P:cell wall organization"/>
    <property type="evidence" value="ECO:0007669"/>
    <property type="project" value="UniProtKB-KW"/>
</dbReference>
<keyword evidence="3 7" id="KW-0133">Cell shape</keyword>
<dbReference type="PANTHER" id="PTHR21198">
    <property type="entry name" value="GLUTAMATE RACEMASE"/>
    <property type="match status" value="1"/>
</dbReference>
<dbReference type="PROSITE" id="PS00924">
    <property type="entry name" value="ASP_GLU_RACEMASE_2"/>
    <property type="match status" value="1"/>
</dbReference>
<accession>A0A7Z0TBJ5</accession>
<organism evidence="8 9">
    <name type="scientific">Streptobacillus felis</name>
    <dbReference type="NCBI Taxonomy" id="1384509"/>
    <lineage>
        <taxon>Bacteria</taxon>
        <taxon>Fusobacteriati</taxon>
        <taxon>Fusobacteriota</taxon>
        <taxon>Fusobacteriia</taxon>
        <taxon>Fusobacteriales</taxon>
        <taxon>Leptotrichiaceae</taxon>
        <taxon>Streptobacillus</taxon>
    </lineage>
</organism>
<evidence type="ECO:0000256" key="4">
    <source>
        <dbReference type="ARBA" id="ARBA00022984"/>
    </source>
</evidence>
<dbReference type="InterPro" id="IPR033134">
    <property type="entry name" value="Asp/Glu_racemase_AS_2"/>
</dbReference>
<dbReference type="FunFam" id="3.40.50.1860:FF:000001">
    <property type="entry name" value="Glutamate racemase"/>
    <property type="match status" value="1"/>
</dbReference>
<keyword evidence="9" id="KW-1185">Reference proteome</keyword>
<keyword evidence="5 7" id="KW-0413">Isomerase</keyword>
<dbReference type="InterPro" id="IPR015942">
    <property type="entry name" value="Asp/Glu/hydantoin_racemase"/>
</dbReference>
<dbReference type="GO" id="GO:0009252">
    <property type="term" value="P:peptidoglycan biosynthetic process"/>
    <property type="evidence" value="ECO:0007669"/>
    <property type="project" value="UniProtKB-UniRule"/>
</dbReference>
<reference evidence="8 9" key="1">
    <citation type="submission" date="2020-05" db="EMBL/GenBank/DDBJ databases">
        <title>Streptobacillus felis strain LHL191014123.</title>
        <authorList>
            <person name="Fawzy A."/>
            <person name="Rau J."/>
            <person name="Risse K."/>
            <person name="Schauerte N."/>
            <person name="Geiger C."/>
            <person name="Blom J."/>
            <person name="Imirzalioglu C."/>
            <person name="Falgenhauer J."/>
            <person name="Bach A."/>
            <person name="Herden C."/>
            <person name="Eisenberg T."/>
        </authorList>
    </citation>
    <scope>NUCLEOTIDE SEQUENCE [LARGE SCALE GENOMIC DNA]</scope>
    <source>
        <strain evidence="8 9">LHL191014123</strain>
    </source>
</reference>
<feature type="binding site" evidence="7">
    <location>
        <begin position="71"/>
        <end position="72"/>
    </location>
    <ligand>
        <name>substrate</name>
    </ligand>
</feature>
<evidence type="ECO:0000256" key="7">
    <source>
        <dbReference type="HAMAP-Rule" id="MF_00258"/>
    </source>
</evidence>
<feature type="binding site" evidence="7">
    <location>
        <begin position="39"/>
        <end position="40"/>
    </location>
    <ligand>
        <name>substrate</name>
    </ligand>
</feature>
<evidence type="ECO:0000256" key="5">
    <source>
        <dbReference type="ARBA" id="ARBA00023235"/>
    </source>
</evidence>
<dbReference type="Proteomes" id="UP000526184">
    <property type="component" value="Unassembled WGS sequence"/>
</dbReference>
<comment type="pathway">
    <text evidence="7">Cell wall biogenesis; peptidoglycan biosynthesis.</text>
</comment>
<dbReference type="GO" id="GO:0008881">
    <property type="term" value="F:glutamate racemase activity"/>
    <property type="evidence" value="ECO:0007669"/>
    <property type="project" value="UniProtKB-UniRule"/>
</dbReference>
<dbReference type="InterPro" id="IPR004391">
    <property type="entry name" value="Glu_race"/>
</dbReference>
<feature type="binding site" evidence="7">
    <location>
        <begin position="7"/>
        <end position="8"/>
    </location>
    <ligand>
        <name>substrate</name>
    </ligand>
</feature>
<dbReference type="PROSITE" id="PS00923">
    <property type="entry name" value="ASP_GLU_RACEMASE_1"/>
    <property type="match status" value="1"/>
</dbReference>